<dbReference type="AlphaFoldDB" id="A0A816GWQ2"/>
<proteinExistence type="predicted"/>
<name>A0A816GWQ2_9BILA</name>
<feature type="region of interest" description="Disordered" evidence="1">
    <location>
        <begin position="55"/>
        <end position="75"/>
    </location>
</feature>
<feature type="region of interest" description="Disordered" evidence="1">
    <location>
        <begin position="433"/>
        <end position="456"/>
    </location>
</feature>
<protein>
    <submittedName>
        <fullName evidence="2">Uncharacterized protein</fullName>
    </submittedName>
</protein>
<dbReference type="EMBL" id="CAJNOW010020609">
    <property type="protein sequence ID" value="CAF1680325.1"/>
    <property type="molecule type" value="Genomic_DNA"/>
</dbReference>
<evidence type="ECO:0000256" key="1">
    <source>
        <dbReference type="SAM" id="MobiDB-lite"/>
    </source>
</evidence>
<reference evidence="2" key="1">
    <citation type="submission" date="2021-02" db="EMBL/GenBank/DDBJ databases">
        <authorList>
            <person name="Nowell W R."/>
        </authorList>
    </citation>
    <scope>NUCLEOTIDE SEQUENCE</scope>
</reference>
<sequence length="904" mass="107969">MMNVNNMDRQDNVLISIQEPLKKKKCHGNRRNQRFLRKCRAEKMQPAKIEKLIKKRNRNYKKKKTNKSNEETTKLKSDLAAPAKNYQSQPMLQTTTCFNKRKRDISLQQLSSAITNQTIPKSTSSISILQSSSKKMKNISETINNNSMINENNNEINKHINYRQPMYLTRSSHLLCQILNKTLNYSLKNKDEKEFIFQRLQLLDQQFYLERDQQLWQSYLDLSLQENLWPDQFYKMAKTNDFNLCKQYTMNYIENNNNKLNCCRFELTKQEQQFQTCPFKELSIEHIESRLKELVDRERKYLSKRNNDKLIKFKEDISEKQLLKTISTASFMKNQPNEYINRLITVREKQAEIWKEQLMLEIRIHYFVFIDNTGKQSFKTKINKIYSNDTVLMDVQYGDCAMKIKKKKCRGDRKRQRFRRQLYRQGLDSNTVKRKEEEKFGSQSSSMREESRRTDKQPVIENIEVYIPLNRITLSELKMNDEDNASENSNPFAMKRKRFILTPTPTTESRSILDKSCSSSIGLQHNSKKSKITRTLPTAAASNISSPINENEKNMNDIEQYKPHYLKVSDRIFKQLFANGSDNGSQLVKCLNTPEKIQCIREVTEITNNFHFKDFQEKLWQTYATISSTDNKWESKITKKFAREHNTCRMYRPKKSFVQQRQIIIVKQKQQLQIKLQENLSQLLNQIVTWQPSIDATLLSDAIDTCVRHNLRRLKEEYLFKMDMIKFNWTDQNLIRKFYDLIPNEDAIQAAKQLWQIAADELRTKENQEIFRQCIYLKRLPNKIEQLLNNLLDHNRKTVNNSFYDEDQRVSCDSRCLKMINQCQFNLMLIYLDEFTMCLDRYDKTYQKLKDELMKNNRENPIIYTNILIDLIEQRRQAMIQRFNRIRQYRLKTFFDQAPAVHLN</sequence>
<accession>A0A816GWQ2</accession>
<evidence type="ECO:0000313" key="3">
    <source>
        <dbReference type="Proteomes" id="UP000663834"/>
    </source>
</evidence>
<evidence type="ECO:0000313" key="2">
    <source>
        <dbReference type="EMBL" id="CAF1680325.1"/>
    </source>
</evidence>
<comment type="caution">
    <text evidence="2">The sequence shown here is derived from an EMBL/GenBank/DDBJ whole genome shotgun (WGS) entry which is preliminary data.</text>
</comment>
<gene>
    <name evidence="2" type="ORF">KQP761_LOCUS36384</name>
</gene>
<dbReference type="Proteomes" id="UP000663834">
    <property type="component" value="Unassembled WGS sequence"/>
</dbReference>
<organism evidence="2 3">
    <name type="scientific">Rotaria magnacalcarata</name>
    <dbReference type="NCBI Taxonomy" id="392030"/>
    <lineage>
        <taxon>Eukaryota</taxon>
        <taxon>Metazoa</taxon>
        <taxon>Spiralia</taxon>
        <taxon>Gnathifera</taxon>
        <taxon>Rotifera</taxon>
        <taxon>Eurotatoria</taxon>
        <taxon>Bdelloidea</taxon>
        <taxon>Philodinida</taxon>
        <taxon>Philodinidae</taxon>
        <taxon>Rotaria</taxon>
    </lineage>
</organism>
<feature type="compositionally biased region" description="Basic and acidic residues" evidence="1">
    <location>
        <begin position="447"/>
        <end position="456"/>
    </location>
</feature>
<feature type="compositionally biased region" description="Basic residues" evidence="1">
    <location>
        <begin position="55"/>
        <end position="66"/>
    </location>
</feature>